<dbReference type="InterPro" id="IPR014948">
    <property type="entry name" value="BrxA"/>
</dbReference>
<dbReference type="Pfam" id="PF08849">
    <property type="entry name" value="BrxA"/>
    <property type="match status" value="1"/>
</dbReference>
<evidence type="ECO:0008006" key="2">
    <source>
        <dbReference type="Google" id="ProtNLM"/>
    </source>
</evidence>
<proteinExistence type="predicted"/>
<name>E1Y8A3_9BACT</name>
<gene>
    <name evidence="1" type="ORF">N47_A08260</name>
</gene>
<evidence type="ECO:0000313" key="1">
    <source>
        <dbReference type="EMBL" id="CBX26797.1"/>
    </source>
</evidence>
<accession>E1Y8A3</accession>
<reference evidence="1" key="1">
    <citation type="journal article" date="2011" name="Environ. Microbiol.">
        <title>Genomic insights into the metabolic potential of the polycyclic aromatic hydrocarbon degrading sulfate-reducing Deltaproteobacterium N47.</title>
        <authorList>
            <person name="Bergmann F."/>
            <person name="Selesi D."/>
            <person name="Weinmaier T."/>
            <person name="Tischler P."/>
            <person name="Rattei T."/>
            <person name="Meckenstock R.U."/>
        </authorList>
    </citation>
    <scope>NUCLEOTIDE SEQUENCE</scope>
</reference>
<sequence length="261" mass="29952">MGNNKLYTTQLQAGLGVIYETRTLLELWQPGMKSATLYQIALDSGYFSNVTARRLRNIVAECFAPRYLVTNDYPAEIIKDLKNKLSSTELIQLFFLFTSRANTILSDFVKKVYWVKYAGGQDSISNYDAKRFVIEANQNGKTIRCWSDSTIKRVSTYLTGCCADFGLLEKGRKSVRKIIPFHIEQKTIALLAYDLHFAGLGDNALIAHPDWNLFGLQQEDLKEEMKRLSLKGFFITQYAGDVIRIGWNYKSWKELFHVIIK</sequence>
<protein>
    <recommendedName>
        <fullName evidence="2">DUF1819 domain-containing protein</fullName>
    </recommendedName>
</protein>
<dbReference type="EMBL" id="FR695864">
    <property type="protein sequence ID" value="CBX26797.1"/>
    <property type="molecule type" value="Genomic_DNA"/>
</dbReference>
<organism evidence="1">
    <name type="scientific">uncultured Desulfobacterium sp</name>
    <dbReference type="NCBI Taxonomy" id="201089"/>
    <lineage>
        <taxon>Bacteria</taxon>
        <taxon>Pseudomonadati</taxon>
        <taxon>Thermodesulfobacteriota</taxon>
        <taxon>Desulfobacteria</taxon>
        <taxon>Desulfobacterales</taxon>
        <taxon>Desulfobacteriaceae</taxon>
        <taxon>Desulfobacterium</taxon>
        <taxon>environmental samples</taxon>
    </lineage>
</organism>
<dbReference type="InterPro" id="IPR023137">
    <property type="entry name" value="BrxA_sf"/>
</dbReference>
<dbReference type="AlphaFoldDB" id="E1Y8A3"/>
<dbReference type="Gene3D" id="1.10.3540.10">
    <property type="entry name" value="uncharacterized protein from magnetospirillum magneticum domain"/>
    <property type="match status" value="1"/>
</dbReference>